<reference evidence="2 3" key="1">
    <citation type="submission" date="2024-04" db="EMBL/GenBank/DDBJ databases">
        <title>The reference genome of an endangered Asteraceae, Deinandra increscens subsp. villosa, native to the Central Coast of California.</title>
        <authorList>
            <person name="Guilliams M."/>
            <person name="Hasenstab-Lehman K."/>
            <person name="Meyer R."/>
            <person name="Mcevoy S."/>
        </authorList>
    </citation>
    <scope>NUCLEOTIDE SEQUENCE [LARGE SCALE GENOMIC DNA]</scope>
    <source>
        <tissue evidence="2">Leaf</tissue>
    </source>
</reference>
<feature type="region of interest" description="Disordered" evidence="1">
    <location>
        <begin position="352"/>
        <end position="419"/>
    </location>
</feature>
<feature type="compositionally biased region" description="Polar residues" evidence="1">
    <location>
        <begin position="283"/>
        <end position="292"/>
    </location>
</feature>
<feature type="compositionally biased region" description="Basic and acidic residues" evidence="1">
    <location>
        <begin position="764"/>
        <end position="773"/>
    </location>
</feature>
<feature type="compositionally biased region" description="Basic and acidic residues" evidence="1">
    <location>
        <begin position="1187"/>
        <end position="1198"/>
    </location>
</feature>
<dbReference type="PANTHER" id="PTHR34536:SF18">
    <property type="match status" value="1"/>
</dbReference>
<feature type="compositionally biased region" description="Polar residues" evidence="1">
    <location>
        <begin position="378"/>
        <end position="397"/>
    </location>
</feature>
<name>A0AAP0DED0_9ASTR</name>
<feature type="compositionally biased region" description="Polar residues" evidence="1">
    <location>
        <begin position="794"/>
        <end position="805"/>
    </location>
</feature>
<feature type="region of interest" description="Disordered" evidence="1">
    <location>
        <begin position="1248"/>
        <end position="1327"/>
    </location>
</feature>
<keyword evidence="3" id="KW-1185">Reference proteome</keyword>
<feature type="compositionally biased region" description="Basic and acidic residues" evidence="1">
    <location>
        <begin position="908"/>
        <end position="924"/>
    </location>
</feature>
<feature type="compositionally biased region" description="Basic and acidic residues" evidence="1">
    <location>
        <begin position="935"/>
        <end position="954"/>
    </location>
</feature>
<dbReference type="Proteomes" id="UP001408789">
    <property type="component" value="Unassembled WGS sequence"/>
</dbReference>
<feature type="region of interest" description="Disordered" evidence="1">
    <location>
        <begin position="905"/>
        <end position="1010"/>
    </location>
</feature>
<feature type="compositionally biased region" description="Polar residues" evidence="1">
    <location>
        <begin position="264"/>
        <end position="273"/>
    </location>
</feature>
<proteinExistence type="predicted"/>
<feature type="region of interest" description="Disordered" evidence="1">
    <location>
        <begin position="748"/>
        <end position="805"/>
    </location>
</feature>
<evidence type="ECO:0000313" key="3">
    <source>
        <dbReference type="Proteomes" id="UP001408789"/>
    </source>
</evidence>
<dbReference type="PANTHER" id="PTHR34536">
    <property type="entry name" value="DENTIN SIALOPHOSPHOPROTEIN-LIKE PROTEIN"/>
    <property type="match status" value="1"/>
</dbReference>
<organism evidence="2 3">
    <name type="scientific">Deinandra increscens subsp. villosa</name>
    <dbReference type="NCBI Taxonomy" id="3103831"/>
    <lineage>
        <taxon>Eukaryota</taxon>
        <taxon>Viridiplantae</taxon>
        <taxon>Streptophyta</taxon>
        <taxon>Embryophyta</taxon>
        <taxon>Tracheophyta</taxon>
        <taxon>Spermatophyta</taxon>
        <taxon>Magnoliopsida</taxon>
        <taxon>eudicotyledons</taxon>
        <taxon>Gunneridae</taxon>
        <taxon>Pentapetalae</taxon>
        <taxon>asterids</taxon>
        <taxon>campanulids</taxon>
        <taxon>Asterales</taxon>
        <taxon>Asteraceae</taxon>
        <taxon>Asteroideae</taxon>
        <taxon>Heliantheae alliance</taxon>
        <taxon>Madieae</taxon>
        <taxon>Madiinae</taxon>
        <taxon>Deinandra</taxon>
    </lineage>
</organism>
<feature type="region of interest" description="Disordered" evidence="1">
    <location>
        <begin position="1037"/>
        <end position="1236"/>
    </location>
</feature>
<protein>
    <submittedName>
        <fullName evidence="2">Uncharacterized protein</fullName>
    </submittedName>
</protein>
<gene>
    <name evidence="2" type="ORF">SSX86_009342</name>
</gene>
<comment type="caution">
    <text evidence="2">The sequence shown here is derived from an EMBL/GenBank/DDBJ whole genome shotgun (WGS) entry which is preliminary data.</text>
</comment>
<sequence>MEEQSFFDKMMLNLRSTCKYYTGYPKDLGPSRVIHFTSEREFIHLLHQGHPVIVAFTIKSNYTKHLDKVLEEAAAELYPQIKFMRVECPKYIGFCMTRQKKDYPFIEMFHSPEQSNNQGRSVDPNVTKYAVKVLPYNYDVSAYGFREFFKRHNILSSNHNEGPHLMVDVEMNKNLCFDLLLDVIGHFDGGLKGCRSSSRRPRRSNSNTIDIACGEPITNDTADFEMPVSVSEKLGVFVLGCHFSEKAEHIPIKKRKFLFRASSPPRNTTNQPSEGAERHETSPKLNSSANSLPPTYEAVAEICDRGSKDHKLDKKELVKDDDFSGISILAAAACSNSLGAEADLCEGSGLVPSVTKTPEVPKTVEFNENNVKKEPDSHTSTTPSKGDESTLINSSSHVPLELPVSKTKQEPSIQKSPSRDVRFSWDLNTVMDACEEPFVSEHEISTDKATYVKEKKNNYMEVKFESPSKSIINKKLVVELNSFAHENKAVKVEKCESLSHFDSAKHAVVVKTESLHDKPTDSASDAIPVTSTLSLESPAHGIFSKCVNLCGHSSGGFGSKQAVDTKLSIDCSIPPGFDHCLNLHAFKENAGPRTQTFMNEHDLSLKTATHVEDGPHQSAVTSNKHEDEAMAKMELTSDMVTMEDLVNNEETDKGGSKVVMEDQPVTISSMHDADNGLGCNNSQSDNIAGSGIAKVDENSVGYDSQYEDGELREWTTHAWNGYELTDGENEYDMNRENGLDMGILDARETNSHNGQERSSGIELTEVRSGKEAELTSSVVLPGKRHNGDDIVSGSEPNETTLGQEKSEIQDNVEQHATQLDEWKMNVSGWDLLPESRRINSHNFEKTRNFTARRFSYREEQKDRFGTEDMKRKTEGPRFYRKESLTRIEGSSAHNGFLGRSRFQMHGFSSKEGDGLTSRPERESGALRSYGRGRYSPHDRPSGREGGMDPDDVGRHNVPSYVSRQPFRRSRSPMNREVNDFRARLGLRPTGDTGHDRFMNPSRGRGRGRSMRYVTQLDGEGGKGRYHGPATDDCDKFTTDYSHPFPTKRRCFSPIDRRGNSSYQHHRSDSRSPSRPQTRSPIGNSGFRRRSRSPGYRPDARSSRSPSFRPDARSSRSPGYRPDARIQRPRSPGYRDHPGEYSLGPRNRNSLPVSSRWVNYKERPVFNRSPPPGRTDGPQGERFSFYDSSRKPKHNDYYRSGHPGNDFNEGGRGRPRYVHNDGDRPDNGYRRGGFVRRYNMDGPAKRFQYEDEDRCGRDETDSRFRDFPRRQREESGEVKRRSRDGKDQKEESEHIVGDFERRPGEVKDQSTGSNLDPMAANEVAKEGD</sequence>
<feature type="compositionally biased region" description="Basic and acidic residues" evidence="1">
    <location>
        <begin position="1217"/>
        <end position="1228"/>
    </location>
</feature>
<feature type="compositionally biased region" description="Basic and acidic residues" evidence="1">
    <location>
        <begin position="1248"/>
        <end position="1307"/>
    </location>
</feature>
<evidence type="ECO:0000313" key="2">
    <source>
        <dbReference type="EMBL" id="KAK9072906.1"/>
    </source>
</evidence>
<feature type="compositionally biased region" description="Polar residues" evidence="1">
    <location>
        <begin position="1146"/>
        <end position="1156"/>
    </location>
</feature>
<feature type="region of interest" description="Disordered" evidence="1">
    <location>
        <begin position="261"/>
        <end position="292"/>
    </location>
</feature>
<accession>A0AAP0DED0</accession>
<evidence type="ECO:0000256" key="1">
    <source>
        <dbReference type="SAM" id="MobiDB-lite"/>
    </source>
</evidence>
<dbReference type="EMBL" id="JBCNJP010000010">
    <property type="protein sequence ID" value="KAK9072906.1"/>
    <property type="molecule type" value="Genomic_DNA"/>
</dbReference>